<dbReference type="EMBL" id="AMCV02000022">
    <property type="protein sequence ID" value="TDZ18701.1"/>
    <property type="molecule type" value="Genomic_DNA"/>
</dbReference>
<comment type="caution">
    <text evidence="2">The sequence shown here is derived from an EMBL/GenBank/DDBJ whole genome shotgun (WGS) entry which is preliminary data.</text>
</comment>
<feature type="compositionally biased region" description="Low complexity" evidence="1">
    <location>
        <begin position="1"/>
        <end position="12"/>
    </location>
</feature>
<evidence type="ECO:0000256" key="1">
    <source>
        <dbReference type="SAM" id="MobiDB-lite"/>
    </source>
</evidence>
<protein>
    <submittedName>
        <fullName evidence="2">Uncharacterized protein</fullName>
    </submittedName>
</protein>
<evidence type="ECO:0000313" key="2">
    <source>
        <dbReference type="EMBL" id="TDZ18701.1"/>
    </source>
</evidence>
<sequence length="86" mass="8699">MLAPQSSSSSSSNKGLPSPPRSLMDPDRGDRGDHFVGSETNSPIDRRLWSPAVPVTGVFAGGAEYVAVCAVGGVGSAGATEARLVV</sequence>
<keyword evidence="3" id="KW-1185">Reference proteome</keyword>
<proteinExistence type="predicted"/>
<gene>
    <name evidence="2" type="ORF">Cob_v008351</name>
</gene>
<dbReference type="Proteomes" id="UP000014480">
    <property type="component" value="Unassembled WGS sequence"/>
</dbReference>
<reference evidence="3" key="2">
    <citation type="journal article" date="2019" name="Mol. Plant Microbe Interact.">
        <title>Genome sequence resources for four phytopathogenic fungi from the Colletotrichum orbiculare species complex.</title>
        <authorList>
            <person name="Gan P."/>
            <person name="Tsushima A."/>
            <person name="Narusaka M."/>
            <person name="Narusaka Y."/>
            <person name="Takano Y."/>
            <person name="Kubo Y."/>
            <person name="Shirasu K."/>
        </authorList>
    </citation>
    <scope>GENOME REANNOTATION</scope>
    <source>
        <strain evidence="3">104-T / ATCC 96160 / CBS 514.97 / LARS 414 / MAFF 240422</strain>
    </source>
</reference>
<accession>A0A484FLW9</accession>
<feature type="compositionally biased region" description="Basic and acidic residues" evidence="1">
    <location>
        <begin position="24"/>
        <end position="36"/>
    </location>
</feature>
<dbReference type="AlphaFoldDB" id="A0A484FLW9"/>
<organism evidence="2 3">
    <name type="scientific">Colletotrichum orbiculare (strain 104-T / ATCC 96160 / CBS 514.97 / LARS 414 / MAFF 240422)</name>
    <name type="common">Cucumber anthracnose fungus</name>
    <name type="synonym">Colletotrichum lagenarium</name>
    <dbReference type="NCBI Taxonomy" id="1213857"/>
    <lineage>
        <taxon>Eukaryota</taxon>
        <taxon>Fungi</taxon>
        <taxon>Dikarya</taxon>
        <taxon>Ascomycota</taxon>
        <taxon>Pezizomycotina</taxon>
        <taxon>Sordariomycetes</taxon>
        <taxon>Hypocreomycetidae</taxon>
        <taxon>Glomerellales</taxon>
        <taxon>Glomerellaceae</taxon>
        <taxon>Colletotrichum</taxon>
        <taxon>Colletotrichum orbiculare species complex</taxon>
    </lineage>
</organism>
<feature type="region of interest" description="Disordered" evidence="1">
    <location>
        <begin position="1"/>
        <end position="46"/>
    </location>
</feature>
<name>A0A484FLW9_COLOR</name>
<reference evidence="3" key="1">
    <citation type="journal article" date="2013" name="New Phytol.">
        <title>Comparative genomic and transcriptomic analyses reveal the hemibiotrophic stage shift of Colletotrichum fungi.</title>
        <authorList>
            <person name="Gan P."/>
            <person name="Ikeda K."/>
            <person name="Irieda H."/>
            <person name="Narusaka M."/>
            <person name="O'Connell R.J."/>
            <person name="Narusaka Y."/>
            <person name="Takano Y."/>
            <person name="Kubo Y."/>
            <person name="Shirasu K."/>
        </authorList>
    </citation>
    <scope>NUCLEOTIDE SEQUENCE [LARGE SCALE GENOMIC DNA]</scope>
    <source>
        <strain evidence="3">104-T / ATCC 96160 / CBS 514.97 / LARS 414 / MAFF 240422</strain>
    </source>
</reference>
<evidence type="ECO:0000313" key="3">
    <source>
        <dbReference type="Proteomes" id="UP000014480"/>
    </source>
</evidence>